<gene>
    <name evidence="1" type="ORF">cyc_00177</name>
</gene>
<reference evidence="1 2" key="1">
    <citation type="journal article" date="2016" name="BMC Genomics">
        <title>Comparative genomics reveals Cyclospora cayetanensis possesses coccidia-like metabolism and invasion components but unique surface antigens.</title>
        <authorList>
            <person name="Liu S."/>
            <person name="Wang L."/>
            <person name="Zheng H."/>
            <person name="Xu Z."/>
            <person name="Roellig D.M."/>
            <person name="Li N."/>
            <person name="Frace M.A."/>
            <person name="Tang K."/>
            <person name="Arrowood M.J."/>
            <person name="Moss D.M."/>
            <person name="Zhang L."/>
            <person name="Feng Y."/>
            <person name="Xiao L."/>
        </authorList>
    </citation>
    <scope>NUCLEOTIDE SEQUENCE [LARGE SCALE GENOMIC DNA]</scope>
    <source>
        <strain evidence="1 2">CHN_HEN01</strain>
    </source>
</reference>
<name>A0A1D3CXM8_9EIME</name>
<evidence type="ECO:0000313" key="1">
    <source>
        <dbReference type="EMBL" id="OEH75949.1"/>
    </source>
</evidence>
<dbReference type="EMBL" id="JROU02001577">
    <property type="protein sequence ID" value="OEH75949.1"/>
    <property type="molecule type" value="Genomic_DNA"/>
</dbReference>
<dbReference type="VEuPathDB" id="ToxoDB:cyc_00177"/>
<accession>A0A1D3CXM8</accession>
<protein>
    <submittedName>
        <fullName evidence="1">Uncharacterized protein</fullName>
    </submittedName>
</protein>
<dbReference type="Proteomes" id="UP000095192">
    <property type="component" value="Unassembled WGS sequence"/>
</dbReference>
<sequence>MGKARAVYCHLKLELDPTSMVCDFCAGIVYHDAILEDDERWRISFSVKTLEKAYRKAEVPDASSANY</sequence>
<proteinExistence type="predicted"/>
<dbReference type="InParanoid" id="A0A1D3CXM8"/>
<dbReference type="AlphaFoldDB" id="A0A1D3CXM8"/>
<keyword evidence="2" id="KW-1185">Reference proteome</keyword>
<comment type="caution">
    <text evidence="1">The sequence shown here is derived from an EMBL/GenBank/DDBJ whole genome shotgun (WGS) entry which is preliminary data.</text>
</comment>
<organism evidence="1 2">
    <name type="scientific">Cyclospora cayetanensis</name>
    <dbReference type="NCBI Taxonomy" id="88456"/>
    <lineage>
        <taxon>Eukaryota</taxon>
        <taxon>Sar</taxon>
        <taxon>Alveolata</taxon>
        <taxon>Apicomplexa</taxon>
        <taxon>Conoidasida</taxon>
        <taxon>Coccidia</taxon>
        <taxon>Eucoccidiorida</taxon>
        <taxon>Eimeriorina</taxon>
        <taxon>Eimeriidae</taxon>
        <taxon>Cyclospora</taxon>
    </lineage>
</organism>
<evidence type="ECO:0000313" key="2">
    <source>
        <dbReference type="Proteomes" id="UP000095192"/>
    </source>
</evidence>